<feature type="transmembrane region" description="Helical" evidence="1">
    <location>
        <begin position="145"/>
        <end position="164"/>
    </location>
</feature>
<proteinExistence type="predicted"/>
<gene>
    <name evidence="2" type="ORF">PN36_16455</name>
</gene>
<evidence type="ECO:0000256" key="1">
    <source>
        <dbReference type="SAM" id="Phobius"/>
    </source>
</evidence>
<feature type="transmembrane region" description="Helical" evidence="1">
    <location>
        <begin position="260"/>
        <end position="281"/>
    </location>
</feature>
<dbReference type="PROSITE" id="PS51257">
    <property type="entry name" value="PROKAR_LIPOPROTEIN"/>
    <property type="match status" value="1"/>
</dbReference>
<feature type="transmembrane region" description="Helical" evidence="1">
    <location>
        <begin position="200"/>
        <end position="219"/>
    </location>
</feature>
<evidence type="ECO:0008006" key="4">
    <source>
        <dbReference type="Google" id="ProtNLM"/>
    </source>
</evidence>
<organism evidence="2 3">
    <name type="scientific">Candidatus Thiomargarita nelsonii</name>
    <dbReference type="NCBI Taxonomy" id="1003181"/>
    <lineage>
        <taxon>Bacteria</taxon>
        <taxon>Pseudomonadati</taxon>
        <taxon>Pseudomonadota</taxon>
        <taxon>Gammaproteobacteria</taxon>
        <taxon>Thiotrichales</taxon>
        <taxon>Thiotrichaceae</taxon>
        <taxon>Thiomargarita</taxon>
    </lineage>
</organism>
<feature type="transmembrane region" description="Helical" evidence="1">
    <location>
        <begin position="77"/>
        <end position="96"/>
    </location>
</feature>
<keyword evidence="3" id="KW-1185">Reference proteome</keyword>
<feature type="transmembrane region" description="Helical" evidence="1">
    <location>
        <begin position="313"/>
        <end position="335"/>
    </location>
</feature>
<protein>
    <recommendedName>
        <fullName evidence="4">Glycosyltransferase RgtA/B/C/D-like domain-containing protein</fullName>
    </recommendedName>
</protein>
<keyword evidence="1" id="KW-1133">Transmembrane helix</keyword>
<feature type="transmembrane region" description="Helical" evidence="1">
    <location>
        <begin position="47"/>
        <end position="70"/>
    </location>
</feature>
<evidence type="ECO:0000313" key="2">
    <source>
        <dbReference type="EMBL" id="KHD07102.2"/>
    </source>
</evidence>
<feature type="transmembrane region" description="Helical" evidence="1">
    <location>
        <begin position="405"/>
        <end position="424"/>
    </location>
</feature>
<keyword evidence="1" id="KW-0812">Transmembrane</keyword>
<feature type="transmembrane region" description="Helical" evidence="1">
    <location>
        <begin position="347"/>
        <end position="367"/>
    </location>
</feature>
<feature type="transmembrane region" description="Helical" evidence="1">
    <location>
        <begin position="379"/>
        <end position="399"/>
    </location>
</feature>
<feature type="transmembrane region" description="Helical" evidence="1">
    <location>
        <begin position="176"/>
        <end position="194"/>
    </location>
</feature>
<name>A0A0A6P9S1_9GAMM</name>
<dbReference type="AlphaFoldDB" id="A0A0A6P9S1"/>
<dbReference type="EMBL" id="JSZA02000061">
    <property type="protein sequence ID" value="KHD07102.2"/>
    <property type="molecule type" value="Genomic_DNA"/>
</dbReference>
<evidence type="ECO:0000313" key="3">
    <source>
        <dbReference type="Proteomes" id="UP000030428"/>
    </source>
</evidence>
<feature type="transmembrane region" description="Helical" evidence="1">
    <location>
        <begin position="231"/>
        <end position="254"/>
    </location>
</feature>
<sequence>MKSGTLKILLQFLIVIACAMALARLQPSFLEWVRVSGVNFSFAQKDIIGDYLSAFIWAFVLGFSILFWPVSFQHKRALLVLWLIKIFVTLGFMLFYEGHYGLDAYLYFYHGSTESFAWEYFEFGAGTPNITNLARLHQYLIPNSYHALKVSSAMIGMVAVYIFYRAICLFWRHDDVRIFYVLALYPSILFWSSILGKDPIMFVGVALYAYAVVGWQQFCKMRYLLWGALGVWLASFIRLWYAPILLAPLAVFMIIQSGRFYLKVIFLVIVSIAFLFSWSLFAERFSIESSQDLVSQTDTISSGWGRGGSGQQISGGITSIGSMLAFMPIGSFTALFRPLPGEILNPFGMLAGLENLVLLFLFILAIKRTQWTEIKEEPLLLWAIVTVMIWATIYGFVSYQNLGSAARFKLQILPILLALLVYLARDRNKLSRPQETDKLPMFFLPSKGAKPKHSTISRIIHASRFKVKSKKKYYWKWKRLNELNR</sequence>
<accession>A0A0A6P9S1</accession>
<dbReference type="Proteomes" id="UP000030428">
    <property type="component" value="Unassembled WGS sequence"/>
</dbReference>
<comment type="caution">
    <text evidence="2">The sequence shown here is derived from an EMBL/GenBank/DDBJ whole genome shotgun (WGS) entry which is preliminary data.</text>
</comment>
<keyword evidence="1" id="KW-0472">Membrane</keyword>
<reference evidence="2 3" key="1">
    <citation type="journal article" date="2016" name="Front. Microbiol.">
        <title>Single-Cell (Meta-)Genomics of a Dimorphic Candidatus Thiomargarita nelsonii Reveals Genomic Plasticity.</title>
        <authorList>
            <person name="Flood B.E."/>
            <person name="Fliss P."/>
            <person name="Jones D.S."/>
            <person name="Dick G.J."/>
            <person name="Jain S."/>
            <person name="Kaster A.K."/>
            <person name="Winkel M."/>
            <person name="Mussmann M."/>
            <person name="Bailey J."/>
        </authorList>
    </citation>
    <scope>NUCLEOTIDE SEQUENCE [LARGE SCALE GENOMIC DNA]</scope>
    <source>
        <strain evidence="2">Hydrate Ridge</strain>
    </source>
</reference>